<name>A0A6V7T3N4_PLAVN</name>
<protein>
    <submittedName>
        <fullName evidence="1">Uncharacterized protein</fullName>
    </submittedName>
</protein>
<proteinExistence type="predicted"/>
<dbReference type="AlphaFoldDB" id="A0A6V7T3N4"/>
<reference evidence="1 2" key="1">
    <citation type="submission" date="2020-08" db="EMBL/GenBank/DDBJ databases">
        <authorList>
            <person name="Ramaprasad A."/>
        </authorList>
    </citation>
    <scope>NUCLEOTIDE SEQUENCE [LARGE SCALE GENOMIC DNA]</scope>
</reference>
<sequence>MRIKLLNAYTNEVNYFCNYSNKSMTIYTHMYIIWGGGGKGNSMKFNMNVHNLTNFIYGSVMSLQKKFSNPIDRNIKYKYCMEYKSSLSIP</sequence>
<organism evidence="1 2">
    <name type="scientific">Plasmodium vinckei lentum</name>
    <dbReference type="NCBI Taxonomy" id="138297"/>
    <lineage>
        <taxon>Eukaryota</taxon>
        <taxon>Sar</taxon>
        <taxon>Alveolata</taxon>
        <taxon>Apicomplexa</taxon>
        <taxon>Aconoidasida</taxon>
        <taxon>Haemosporida</taxon>
        <taxon>Plasmodiidae</taxon>
        <taxon>Plasmodium</taxon>
        <taxon>Plasmodium (Vinckeia)</taxon>
    </lineage>
</organism>
<accession>A0A6V7T3N4</accession>
<dbReference type="Proteomes" id="UP000515308">
    <property type="component" value="Chromosome PVLDE_14"/>
</dbReference>
<gene>
    <name evidence="1" type="ORF">PVLDE_1405260</name>
</gene>
<evidence type="ECO:0000313" key="2">
    <source>
        <dbReference type="Proteomes" id="UP000515308"/>
    </source>
</evidence>
<dbReference type="EMBL" id="LR865376">
    <property type="protein sequence ID" value="CAD2105568.1"/>
    <property type="molecule type" value="Genomic_DNA"/>
</dbReference>
<dbReference type="VEuPathDB" id="PlasmoDB:PVLDE_1405260"/>
<evidence type="ECO:0000313" key="1">
    <source>
        <dbReference type="EMBL" id="CAD2105568.1"/>
    </source>
</evidence>